<dbReference type="CDD" id="cd11386">
    <property type="entry name" value="MCP_signal"/>
    <property type="match status" value="1"/>
</dbReference>
<dbReference type="InterPro" id="IPR033480">
    <property type="entry name" value="sCache_2"/>
</dbReference>
<keyword evidence="3 9" id="KW-0812">Transmembrane</keyword>
<comment type="caution">
    <text evidence="12">The sequence shown here is derived from an EMBL/GenBank/DDBJ whole genome shotgun (WGS) entry which is preliminary data.</text>
</comment>
<accession>A0ABQ4PSS6</accession>
<gene>
    <name evidence="12" type="ORF">TUM4438_45470</name>
</gene>
<sequence>MLLAISAVLSVVASLQTTSLDLETKAYQATLMEERKNNIRDAALIATAVIEDIVTRLGTDGEARQALHYALSNARFAANETGYFFIFDEKGNYLVHSLNPDVEGTSGMGLTDPNGVKITIELQEQARRGGGFIEYVYDKEGSTTPQPKISYSSPISNSNGWFLGTGLYTDDIEKSTQVYRKEAQDRMMQQIATILSISTILAIIVSGLMIFVSAKISAPIKSMLNSFEDIAKGEGDLTYRINVKGTDEVAQLGIAFNQFIDKLHHIISDISITTSQVTNAALSINTQTTELQKQLKNHNNETDLVVTAITELNSTAQEVARNVNDVAGATSNANQDSQEALKLVTLSSQAVSSLDANIKKSSDNMSSLQQQTTQINTVLQVIGDIADQTNLLALNAAIEAARAGEQGRGFAVVADEVRNLASRTQDSTIEIKKMLDELHRFVQQAVTTMSESQKSCEDVSQSASDISIGLDSVGKSVDTIDLMMDQIATAVTEQSVVTAEVNENLVVIRDIVLSLLESNNDSSLVATELGKAGKQLGELVAQFKV</sequence>
<evidence type="ECO:0000259" key="10">
    <source>
        <dbReference type="PROSITE" id="PS50111"/>
    </source>
</evidence>
<evidence type="ECO:0000256" key="6">
    <source>
        <dbReference type="ARBA" id="ARBA00023224"/>
    </source>
</evidence>
<evidence type="ECO:0000256" key="3">
    <source>
        <dbReference type="ARBA" id="ARBA00022692"/>
    </source>
</evidence>
<dbReference type="Pfam" id="PF00015">
    <property type="entry name" value="MCPsignal"/>
    <property type="match status" value="1"/>
</dbReference>
<evidence type="ECO:0000256" key="1">
    <source>
        <dbReference type="ARBA" id="ARBA00004651"/>
    </source>
</evidence>
<dbReference type="CDD" id="cd06225">
    <property type="entry name" value="HAMP"/>
    <property type="match status" value="1"/>
</dbReference>
<evidence type="ECO:0000256" key="4">
    <source>
        <dbReference type="ARBA" id="ARBA00022989"/>
    </source>
</evidence>
<dbReference type="PROSITE" id="PS50111">
    <property type="entry name" value="CHEMOTAXIS_TRANSDUC_2"/>
    <property type="match status" value="1"/>
</dbReference>
<feature type="domain" description="HAMP" evidence="11">
    <location>
        <begin position="214"/>
        <end position="268"/>
    </location>
</feature>
<dbReference type="InterPro" id="IPR003660">
    <property type="entry name" value="HAMP_dom"/>
</dbReference>
<dbReference type="Gene3D" id="3.30.450.20">
    <property type="entry name" value="PAS domain"/>
    <property type="match status" value="1"/>
</dbReference>
<proteinExistence type="inferred from homology"/>
<feature type="transmembrane region" description="Helical" evidence="9">
    <location>
        <begin position="191"/>
        <end position="214"/>
    </location>
</feature>
<dbReference type="Pfam" id="PF00672">
    <property type="entry name" value="HAMP"/>
    <property type="match status" value="1"/>
</dbReference>
<dbReference type="SMART" id="SM00304">
    <property type="entry name" value="HAMP"/>
    <property type="match status" value="1"/>
</dbReference>
<keyword evidence="5 9" id="KW-0472">Membrane</keyword>
<evidence type="ECO:0000256" key="7">
    <source>
        <dbReference type="ARBA" id="ARBA00029447"/>
    </source>
</evidence>
<dbReference type="Proteomes" id="UP000887104">
    <property type="component" value="Unassembled WGS sequence"/>
</dbReference>
<keyword evidence="6 8" id="KW-0807">Transducer</keyword>
<evidence type="ECO:0000259" key="11">
    <source>
        <dbReference type="PROSITE" id="PS50885"/>
    </source>
</evidence>
<dbReference type="Gene3D" id="1.10.287.950">
    <property type="entry name" value="Methyl-accepting chemotaxis protein"/>
    <property type="match status" value="1"/>
</dbReference>
<dbReference type="Pfam" id="PF08269">
    <property type="entry name" value="dCache_2"/>
    <property type="match status" value="1"/>
</dbReference>
<dbReference type="PANTHER" id="PTHR32089">
    <property type="entry name" value="METHYL-ACCEPTING CHEMOTAXIS PROTEIN MCPB"/>
    <property type="match status" value="1"/>
</dbReference>
<evidence type="ECO:0000313" key="12">
    <source>
        <dbReference type="EMBL" id="GIU52523.1"/>
    </source>
</evidence>
<dbReference type="PROSITE" id="PS50885">
    <property type="entry name" value="HAMP"/>
    <property type="match status" value="1"/>
</dbReference>
<dbReference type="InterPro" id="IPR004010">
    <property type="entry name" value="Double_Cache_2"/>
</dbReference>
<dbReference type="SUPFAM" id="SSF58104">
    <property type="entry name" value="Methyl-accepting chemotaxis protein (MCP) signaling domain"/>
    <property type="match status" value="1"/>
</dbReference>
<keyword evidence="13" id="KW-1185">Reference proteome</keyword>
<keyword evidence="4 9" id="KW-1133">Transmembrane helix</keyword>
<protein>
    <submittedName>
        <fullName evidence="12">Chemotaxis protein</fullName>
    </submittedName>
</protein>
<evidence type="ECO:0000256" key="9">
    <source>
        <dbReference type="SAM" id="Phobius"/>
    </source>
</evidence>
<reference evidence="12" key="1">
    <citation type="submission" date="2021-05" db="EMBL/GenBank/DDBJ databases">
        <title>Molecular characterization for Shewanella algae harboring chromosomal blaOXA-55-like strains isolated from clinical and environment sample.</title>
        <authorList>
            <person name="Ohama Y."/>
            <person name="Aoki K."/>
            <person name="Harada S."/>
            <person name="Moriya K."/>
            <person name="Ishii Y."/>
            <person name="Tateda K."/>
        </authorList>
    </citation>
    <scope>NUCLEOTIDE SEQUENCE</scope>
    <source>
        <strain evidence="12">JCM 11563</strain>
    </source>
</reference>
<comment type="similarity">
    <text evidence="7">Belongs to the methyl-accepting chemotaxis (MCP) protein family.</text>
</comment>
<evidence type="ECO:0000256" key="2">
    <source>
        <dbReference type="ARBA" id="ARBA00022475"/>
    </source>
</evidence>
<comment type="subcellular location">
    <subcellularLocation>
        <location evidence="1">Cell membrane</location>
        <topology evidence="1">Multi-pass membrane protein</topology>
    </subcellularLocation>
</comment>
<evidence type="ECO:0000313" key="13">
    <source>
        <dbReference type="Proteomes" id="UP000887104"/>
    </source>
</evidence>
<name>A0ABQ4PSS6_9GAMM</name>
<evidence type="ECO:0000256" key="8">
    <source>
        <dbReference type="PROSITE-ProRule" id="PRU00284"/>
    </source>
</evidence>
<keyword evidence="2" id="KW-1003">Cell membrane</keyword>
<dbReference type="SMART" id="SM01049">
    <property type="entry name" value="Cache_2"/>
    <property type="match status" value="1"/>
</dbReference>
<dbReference type="PANTHER" id="PTHR32089:SF55">
    <property type="entry name" value="METHYL ACCEPTING SENSORY TRANSDUCER WITH CACHE_2 SMALL MOLECULE BINDING DOMAIN"/>
    <property type="match status" value="1"/>
</dbReference>
<organism evidence="12 13">
    <name type="scientific">Shewanella sairae</name>
    <dbReference type="NCBI Taxonomy" id="190310"/>
    <lineage>
        <taxon>Bacteria</taxon>
        <taxon>Pseudomonadati</taxon>
        <taxon>Pseudomonadota</taxon>
        <taxon>Gammaproteobacteria</taxon>
        <taxon>Alteromonadales</taxon>
        <taxon>Shewanellaceae</taxon>
        <taxon>Shewanella</taxon>
    </lineage>
</organism>
<dbReference type="InterPro" id="IPR004089">
    <property type="entry name" value="MCPsignal_dom"/>
</dbReference>
<evidence type="ECO:0000256" key="5">
    <source>
        <dbReference type="ARBA" id="ARBA00023136"/>
    </source>
</evidence>
<dbReference type="EMBL" id="BPEY01000195">
    <property type="protein sequence ID" value="GIU52523.1"/>
    <property type="molecule type" value="Genomic_DNA"/>
</dbReference>
<dbReference type="SMART" id="SM00283">
    <property type="entry name" value="MA"/>
    <property type="match status" value="1"/>
</dbReference>
<feature type="domain" description="Methyl-accepting transducer" evidence="10">
    <location>
        <begin position="273"/>
        <end position="509"/>
    </location>
</feature>